<evidence type="ECO:0000313" key="2">
    <source>
        <dbReference type="EMBL" id="GGP65169.1"/>
    </source>
</evidence>
<reference evidence="2" key="1">
    <citation type="journal article" date="2014" name="Int. J. Syst. Evol. Microbiol.">
        <title>Complete genome sequence of Corynebacterium casei LMG S-19264T (=DSM 44701T), isolated from a smear-ripened cheese.</title>
        <authorList>
            <consortium name="US DOE Joint Genome Institute (JGI-PGF)"/>
            <person name="Walter F."/>
            <person name="Albersmeier A."/>
            <person name="Kalinowski J."/>
            <person name="Ruckert C."/>
        </authorList>
    </citation>
    <scope>NUCLEOTIDE SEQUENCE</scope>
    <source>
        <strain evidence="2">JCM 3313</strain>
    </source>
</reference>
<comment type="caution">
    <text evidence="2">The sequence shown here is derived from an EMBL/GenBank/DDBJ whole genome shotgun (WGS) entry which is preliminary data.</text>
</comment>
<evidence type="ECO:0000313" key="3">
    <source>
        <dbReference type="Proteomes" id="UP000639606"/>
    </source>
</evidence>
<evidence type="ECO:0000256" key="1">
    <source>
        <dbReference type="SAM" id="MobiDB-lite"/>
    </source>
</evidence>
<accession>A0A918ANY8</accession>
<feature type="compositionally biased region" description="Polar residues" evidence="1">
    <location>
        <begin position="74"/>
        <end position="90"/>
    </location>
</feature>
<dbReference type="AlphaFoldDB" id="A0A918ANY8"/>
<keyword evidence="3" id="KW-1185">Reference proteome</keyword>
<sequence>MLTRDWECFQRIGILNEEGQRGRTRQSAETEGIVLFAASWTEHPTPPPGARRGGAMRRITAGRLAAVEHPLFTLTRQGPQTGATDGSSESPLEAEVVIEPTMRLLPAEM</sequence>
<name>A0A918ANY8_9PSEU</name>
<gene>
    <name evidence="2" type="ORF">GCM10010185_42310</name>
</gene>
<dbReference type="EMBL" id="BMRG01000008">
    <property type="protein sequence ID" value="GGP65169.1"/>
    <property type="molecule type" value="Genomic_DNA"/>
</dbReference>
<dbReference type="Proteomes" id="UP000639606">
    <property type="component" value="Unassembled WGS sequence"/>
</dbReference>
<organism evidence="2 3">
    <name type="scientific">Saccharothrix coeruleofusca</name>
    <dbReference type="NCBI Taxonomy" id="33919"/>
    <lineage>
        <taxon>Bacteria</taxon>
        <taxon>Bacillati</taxon>
        <taxon>Actinomycetota</taxon>
        <taxon>Actinomycetes</taxon>
        <taxon>Pseudonocardiales</taxon>
        <taxon>Pseudonocardiaceae</taxon>
        <taxon>Saccharothrix</taxon>
    </lineage>
</organism>
<reference evidence="2" key="2">
    <citation type="submission" date="2020-09" db="EMBL/GenBank/DDBJ databases">
        <authorList>
            <person name="Sun Q."/>
            <person name="Ohkuma M."/>
        </authorList>
    </citation>
    <scope>NUCLEOTIDE SEQUENCE</scope>
    <source>
        <strain evidence="2">JCM 3313</strain>
    </source>
</reference>
<protein>
    <submittedName>
        <fullName evidence="2">Uncharacterized protein</fullName>
    </submittedName>
</protein>
<feature type="region of interest" description="Disordered" evidence="1">
    <location>
        <begin position="71"/>
        <end position="95"/>
    </location>
</feature>
<proteinExistence type="predicted"/>